<evidence type="ECO:0000313" key="2">
    <source>
        <dbReference type="Proteomes" id="UP000231878"/>
    </source>
</evidence>
<name>A0AAX0UEE1_BURPE</name>
<proteinExistence type="predicted"/>
<dbReference type="RefSeq" id="WP_042959715.1">
    <property type="nucleotide sequence ID" value="NZ_JAVITQ010000081.1"/>
</dbReference>
<reference evidence="1 2" key="1">
    <citation type="submission" date="2017-11" db="EMBL/GenBank/DDBJ databases">
        <title>Molecular characterization of Burkholderia pseudomallei and closely related isolates from Vietnam.</title>
        <authorList>
            <person name="Ustinov D.V."/>
            <person name="Antonov A.S."/>
            <person name="Avdusheva E.F."/>
            <person name="Shpak I.M."/>
            <person name="Zakharova I.B."/>
            <person name="Thi L.A."/>
            <person name="Teteryatnikova N."/>
            <person name="Lopasteyskaya Y.A."/>
            <person name="Kuzyutina J.A."/>
            <person name="Ngo T.N."/>
            <person name="Victorov D.V."/>
        </authorList>
    </citation>
    <scope>NUCLEOTIDE SEQUENCE [LARGE SCALE GENOMIC DNA]</scope>
    <source>
        <strain evidence="1 2">V1512</strain>
    </source>
</reference>
<dbReference type="Gene3D" id="2.60.200.60">
    <property type="match status" value="1"/>
</dbReference>
<dbReference type="Proteomes" id="UP000231878">
    <property type="component" value="Unassembled WGS sequence"/>
</dbReference>
<dbReference type="Pfam" id="PF05488">
    <property type="entry name" value="PAAR_motif"/>
    <property type="match status" value="1"/>
</dbReference>
<evidence type="ECO:0000313" key="1">
    <source>
        <dbReference type="EMBL" id="PJO66392.1"/>
    </source>
</evidence>
<sequence length="97" mass="9998">MGFAFIREGDTTTHGGWVLAGTSTFIAYGKAIALLGDMVSCPRCDGIFPIVRVKQRNMELGERPVATEGDKTACGATLIASQGTATVMPTAGAFSGA</sequence>
<accession>A0AAX0UEE1</accession>
<dbReference type="InterPro" id="IPR008727">
    <property type="entry name" value="PAAR_motif"/>
</dbReference>
<dbReference type="CDD" id="cd14744">
    <property type="entry name" value="PAAR_CT_2"/>
    <property type="match status" value="1"/>
</dbReference>
<dbReference type="EMBL" id="PHRB01000008">
    <property type="protein sequence ID" value="PJO66392.1"/>
    <property type="molecule type" value="Genomic_DNA"/>
</dbReference>
<organism evidence="1 2">
    <name type="scientific">Burkholderia pseudomallei</name>
    <name type="common">Pseudomonas pseudomallei</name>
    <dbReference type="NCBI Taxonomy" id="28450"/>
    <lineage>
        <taxon>Bacteria</taxon>
        <taxon>Pseudomonadati</taxon>
        <taxon>Pseudomonadota</taxon>
        <taxon>Betaproteobacteria</taxon>
        <taxon>Burkholderiales</taxon>
        <taxon>Burkholderiaceae</taxon>
        <taxon>Burkholderia</taxon>
        <taxon>pseudomallei group</taxon>
    </lineage>
</organism>
<comment type="caution">
    <text evidence="1">The sequence shown here is derived from an EMBL/GenBank/DDBJ whole genome shotgun (WGS) entry which is preliminary data.</text>
</comment>
<protein>
    <submittedName>
        <fullName evidence="1">PAAR domain-containing protein</fullName>
    </submittedName>
</protein>
<gene>
    <name evidence="1" type="ORF">CWD88_11165</name>
</gene>
<feature type="non-terminal residue" evidence="1">
    <location>
        <position position="97"/>
    </location>
</feature>
<dbReference type="AlphaFoldDB" id="A0AAX0UEE1"/>